<feature type="domain" description="Rieske" evidence="6">
    <location>
        <begin position="422"/>
        <end position="482"/>
    </location>
</feature>
<proteinExistence type="predicted"/>
<evidence type="ECO:0000313" key="8">
    <source>
        <dbReference type="Proteomes" id="UP000537326"/>
    </source>
</evidence>
<keyword evidence="1" id="KW-0001">2Fe-2S</keyword>
<dbReference type="GO" id="GO:0046872">
    <property type="term" value="F:metal ion binding"/>
    <property type="evidence" value="ECO:0007669"/>
    <property type="project" value="UniProtKB-KW"/>
</dbReference>
<dbReference type="GO" id="GO:0005737">
    <property type="term" value="C:cytoplasm"/>
    <property type="evidence" value="ECO:0007669"/>
    <property type="project" value="TreeGrafter"/>
</dbReference>
<keyword evidence="4" id="KW-0411">Iron-sulfur</keyword>
<dbReference type="InterPro" id="IPR036188">
    <property type="entry name" value="FAD/NAD-bd_sf"/>
</dbReference>
<dbReference type="Proteomes" id="UP000537326">
    <property type="component" value="Unassembled WGS sequence"/>
</dbReference>
<dbReference type="Gene3D" id="3.50.50.60">
    <property type="entry name" value="FAD/NAD(P)-binding domain"/>
    <property type="match status" value="1"/>
</dbReference>
<evidence type="ECO:0000256" key="1">
    <source>
        <dbReference type="ARBA" id="ARBA00022714"/>
    </source>
</evidence>
<dbReference type="Pfam" id="PF00355">
    <property type="entry name" value="Rieske"/>
    <property type="match status" value="1"/>
</dbReference>
<sequence length="482" mass="51339">MAESIWWKHRDVPVPTGEPPHEQVDVAVVGAGVTGLTAALLLARAGRSVVVMEARHPGAVTTGRTTGKVSALQGTMLSRILRAGRRESAAAYVASTLRAQQWLADEATGLGLDLEQRPAATYAPTSRATAAVRREHEAARDLGLPVRWSDAPDLPVPAVAATLLDDQLQLDPGQLVERLLAAALEAGATVVGDARVQRVRQRRDGVHLHVARTDGEADVHARHVLLATGAPVVDRRMHFARLTAQRSYIVAFDTAEVPETMTLSAGGPSRSFRGAEVDGRRVLLVGGAGHETGRGRAENKRVDELRRWTAEHWPDAVELGAWSAQDYTTTDHLPLVGSLGGPSPDVHLATGFNKWGLTSGVAAALAFAGEVLGVREPWVDDLYGRRARLRDVPALAGIQVGVALGGAAAAAGLAAPVETSGRRAVGEDCRLLPVCTHLGGPLRWNPHEGSYDCPLHGSRFDRDGRVLEGPATRPLRRLPTRD</sequence>
<keyword evidence="8" id="KW-1185">Reference proteome</keyword>
<gene>
    <name evidence="7" type="ORF">BKA05_000443</name>
</gene>
<dbReference type="AlphaFoldDB" id="A0A7Y9YB11"/>
<dbReference type="Pfam" id="PF01266">
    <property type="entry name" value="DAO"/>
    <property type="match status" value="1"/>
</dbReference>
<reference evidence="7 8" key="1">
    <citation type="submission" date="2020-07" db="EMBL/GenBank/DDBJ databases">
        <title>Sequencing the genomes of 1000 actinobacteria strains.</title>
        <authorList>
            <person name="Klenk H.-P."/>
        </authorList>
    </citation>
    <scope>NUCLEOTIDE SEQUENCE [LARGE SCALE GENOMIC DNA]</scope>
    <source>
        <strain evidence="7 8">DSM 18248</strain>
    </source>
</reference>
<dbReference type="InterPro" id="IPR036922">
    <property type="entry name" value="Rieske_2Fe-2S_sf"/>
</dbReference>
<dbReference type="SUPFAM" id="SSF50022">
    <property type="entry name" value="ISP domain"/>
    <property type="match status" value="1"/>
</dbReference>
<dbReference type="PANTHER" id="PTHR13847:SF274">
    <property type="entry name" value="RIESKE 2FE-2S IRON-SULFUR PROTEIN YHFW-RELATED"/>
    <property type="match status" value="1"/>
</dbReference>
<feature type="region of interest" description="Disordered" evidence="5">
    <location>
        <begin position="463"/>
        <end position="482"/>
    </location>
</feature>
<dbReference type="SUPFAM" id="SSF51905">
    <property type="entry name" value="FAD/NAD(P)-binding domain"/>
    <property type="match status" value="1"/>
</dbReference>
<evidence type="ECO:0000313" key="7">
    <source>
        <dbReference type="EMBL" id="NYI08928.1"/>
    </source>
</evidence>
<dbReference type="Gene3D" id="2.102.10.10">
    <property type="entry name" value="Rieske [2Fe-2S] iron-sulphur domain"/>
    <property type="match status" value="1"/>
</dbReference>
<dbReference type="GO" id="GO:0051537">
    <property type="term" value="F:2 iron, 2 sulfur cluster binding"/>
    <property type="evidence" value="ECO:0007669"/>
    <property type="project" value="UniProtKB-KW"/>
</dbReference>
<dbReference type="Gene3D" id="3.30.9.10">
    <property type="entry name" value="D-Amino Acid Oxidase, subunit A, domain 2"/>
    <property type="match status" value="1"/>
</dbReference>
<evidence type="ECO:0000259" key="6">
    <source>
        <dbReference type="PROSITE" id="PS51296"/>
    </source>
</evidence>
<dbReference type="PROSITE" id="PS51296">
    <property type="entry name" value="RIESKE"/>
    <property type="match status" value="1"/>
</dbReference>
<dbReference type="PRINTS" id="PR00420">
    <property type="entry name" value="RNGMNOXGNASE"/>
</dbReference>
<name>A0A7Y9YB11_9ACTN</name>
<accession>A0A7Y9YB11</accession>
<organism evidence="7 8">
    <name type="scientific">Nocardioides marinus</name>
    <dbReference type="NCBI Taxonomy" id="374514"/>
    <lineage>
        <taxon>Bacteria</taxon>
        <taxon>Bacillati</taxon>
        <taxon>Actinomycetota</taxon>
        <taxon>Actinomycetes</taxon>
        <taxon>Propionibacteriales</taxon>
        <taxon>Nocardioidaceae</taxon>
        <taxon>Nocardioides</taxon>
    </lineage>
</organism>
<dbReference type="InterPro" id="IPR006076">
    <property type="entry name" value="FAD-dep_OxRdtase"/>
</dbReference>
<evidence type="ECO:0000256" key="2">
    <source>
        <dbReference type="ARBA" id="ARBA00022723"/>
    </source>
</evidence>
<dbReference type="PANTHER" id="PTHR13847">
    <property type="entry name" value="SARCOSINE DEHYDROGENASE-RELATED"/>
    <property type="match status" value="1"/>
</dbReference>
<evidence type="ECO:0000256" key="5">
    <source>
        <dbReference type="SAM" id="MobiDB-lite"/>
    </source>
</evidence>
<evidence type="ECO:0000256" key="3">
    <source>
        <dbReference type="ARBA" id="ARBA00023004"/>
    </source>
</evidence>
<protein>
    <submittedName>
        <fullName evidence="7">Glycine/D-amino acid oxidase-like deaminating enzyme/nitrite reductase/ring-hydroxylating ferredoxin subunit</fullName>
    </submittedName>
</protein>
<dbReference type="InterPro" id="IPR017941">
    <property type="entry name" value="Rieske_2Fe-2S"/>
</dbReference>
<comment type="caution">
    <text evidence="7">The sequence shown here is derived from an EMBL/GenBank/DDBJ whole genome shotgun (WGS) entry which is preliminary data.</text>
</comment>
<dbReference type="EMBL" id="JACBZI010000001">
    <property type="protein sequence ID" value="NYI08928.1"/>
    <property type="molecule type" value="Genomic_DNA"/>
</dbReference>
<evidence type="ECO:0000256" key="4">
    <source>
        <dbReference type="ARBA" id="ARBA00023014"/>
    </source>
</evidence>
<dbReference type="RefSeq" id="WP_179529977.1">
    <property type="nucleotide sequence ID" value="NZ_BAAAPP010000002.1"/>
</dbReference>
<dbReference type="GO" id="GO:0004497">
    <property type="term" value="F:monooxygenase activity"/>
    <property type="evidence" value="ECO:0007669"/>
    <property type="project" value="UniProtKB-ARBA"/>
</dbReference>
<dbReference type="GO" id="GO:0016705">
    <property type="term" value="F:oxidoreductase activity, acting on paired donors, with incorporation or reduction of molecular oxygen"/>
    <property type="evidence" value="ECO:0007669"/>
    <property type="project" value="UniProtKB-ARBA"/>
</dbReference>
<keyword evidence="3" id="KW-0408">Iron</keyword>
<keyword evidence="2" id="KW-0479">Metal-binding</keyword>